<organism evidence="1 2">
    <name type="scientific">Weissella oryzae (strain DSM 25784 / JCM 18191 / LMG 30913 / SG25)</name>
    <dbReference type="NCBI Taxonomy" id="1329250"/>
    <lineage>
        <taxon>Bacteria</taxon>
        <taxon>Bacillati</taxon>
        <taxon>Bacillota</taxon>
        <taxon>Bacilli</taxon>
        <taxon>Lactobacillales</taxon>
        <taxon>Lactobacillaceae</taxon>
        <taxon>Weissella</taxon>
    </lineage>
</organism>
<proteinExistence type="predicted"/>
<evidence type="ECO:0000313" key="2">
    <source>
        <dbReference type="Proteomes" id="UP000030643"/>
    </source>
</evidence>
<dbReference type="Proteomes" id="UP000030643">
    <property type="component" value="Unassembled WGS sequence"/>
</dbReference>
<sequence length="45" mass="5197">MATTKQKREFRVSLTKRTFEILQASSRENDLADVMIEQQKALGVK</sequence>
<accession>A0A069CX97</accession>
<name>A0A069CX97_WEIOS</name>
<reference evidence="2" key="1">
    <citation type="journal article" date="2014" name="Genome Announc.">
        <title>Draft genome sequence of Weissella oryzae SG25T, isolated from fermented rice grains.</title>
        <authorList>
            <person name="Tanizawa Y."/>
            <person name="Fujisawa T."/>
            <person name="Mochizuki T."/>
            <person name="Kaminuma E."/>
            <person name="Suzuki Y."/>
            <person name="Nakamura Y."/>
            <person name="Tohno M."/>
        </authorList>
    </citation>
    <scope>NUCLEOTIDE SEQUENCE [LARGE SCALE GENOMIC DNA]</scope>
    <source>
        <strain evidence="2">DSM 25784 / JCM 18191 / LMG 30913 / SG25</strain>
    </source>
</reference>
<dbReference type="EMBL" id="DF820519">
    <property type="protein sequence ID" value="GAK32094.1"/>
    <property type="molecule type" value="Genomic_DNA"/>
</dbReference>
<dbReference type="RefSeq" id="WP_190279680.1">
    <property type="nucleotide sequence ID" value="NZ_DF820519.1"/>
</dbReference>
<dbReference type="STRING" id="1329250.WOSG25_360010"/>
<protein>
    <submittedName>
        <fullName evidence="1">Uncharacterized protein</fullName>
    </submittedName>
</protein>
<dbReference type="AlphaFoldDB" id="A0A069CX97"/>
<keyword evidence="2" id="KW-1185">Reference proteome</keyword>
<gene>
    <name evidence="1" type="ORF">WOSG25_360010</name>
</gene>
<evidence type="ECO:0000313" key="1">
    <source>
        <dbReference type="EMBL" id="GAK32094.1"/>
    </source>
</evidence>